<dbReference type="Proteomes" id="UP000887565">
    <property type="component" value="Unplaced"/>
</dbReference>
<dbReference type="AlphaFoldDB" id="A0A915L1I6"/>
<evidence type="ECO:0000313" key="2">
    <source>
        <dbReference type="WBParaSite" id="nRc.2.0.1.t44341-RA"/>
    </source>
</evidence>
<accession>A0A915L1I6</accession>
<organism evidence="1 2">
    <name type="scientific">Romanomermis culicivorax</name>
    <name type="common">Nematode worm</name>
    <dbReference type="NCBI Taxonomy" id="13658"/>
    <lineage>
        <taxon>Eukaryota</taxon>
        <taxon>Metazoa</taxon>
        <taxon>Ecdysozoa</taxon>
        <taxon>Nematoda</taxon>
        <taxon>Enoplea</taxon>
        <taxon>Dorylaimia</taxon>
        <taxon>Mermithida</taxon>
        <taxon>Mermithoidea</taxon>
        <taxon>Mermithidae</taxon>
        <taxon>Romanomermis</taxon>
    </lineage>
</organism>
<keyword evidence="1" id="KW-1185">Reference proteome</keyword>
<reference evidence="2" key="1">
    <citation type="submission" date="2022-11" db="UniProtKB">
        <authorList>
            <consortium name="WormBaseParasite"/>
        </authorList>
    </citation>
    <scope>IDENTIFICATION</scope>
</reference>
<evidence type="ECO:0000313" key="1">
    <source>
        <dbReference type="Proteomes" id="UP000887565"/>
    </source>
</evidence>
<protein>
    <submittedName>
        <fullName evidence="2">Uncharacterized protein</fullName>
    </submittedName>
</protein>
<sequence>MEEKCLTSFANQIRLKTQNFLGASRGANDHNTNYFNLPRRRSNYIRITPSFDKNGGLKYFCNNCTPNIDQLLILEQRLEEMQTRYKALSSEIGLAKALTDYRLQMMSSPNRWIRRV</sequence>
<proteinExistence type="predicted"/>
<name>A0A915L1I6_ROMCU</name>
<dbReference type="WBParaSite" id="nRc.2.0.1.t44341-RA">
    <property type="protein sequence ID" value="nRc.2.0.1.t44341-RA"/>
    <property type="gene ID" value="nRc.2.0.1.g44341"/>
</dbReference>